<organism evidence="3 4">
    <name type="scientific">Jannaschia faecimaris</name>
    <dbReference type="NCBI Taxonomy" id="1244108"/>
    <lineage>
        <taxon>Bacteria</taxon>
        <taxon>Pseudomonadati</taxon>
        <taxon>Pseudomonadota</taxon>
        <taxon>Alphaproteobacteria</taxon>
        <taxon>Rhodobacterales</taxon>
        <taxon>Roseobacteraceae</taxon>
        <taxon>Jannaschia</taxon>
    </lineage>
</organism>
<dbReference type="Proteomes" id="UP000198914">
    <property type="component" value="Unassembled WGS sequence"/>
</dbReference>
<keyword evidence="4" id="KW-1185">Reference proteome</keyword>
<evidence type="ECO:0000256" key="1">
    <source>
        <dbReference type="ARBA" id="ARBA00022679"/>
    </source>
</evidence>
<dbReference type="EMBL" id="FNPX01000013">
    <property type="protein sequence ID" value="SDZ39956.1"/>
    <property type="molecule type" value="Genomic_DNA"/>
</dbReference>
<dbReference type="InterPro" id="IPR029063">
    <property type="entry name" value="SAM-dependent_MTases_sf"/>
</dbReference>
<dbReference type="AlphaFoldDB" id="A0A1H3SPN1"/>
<keyword evidence="3" id="KW-0489">Methyltransferase</keyword>
<dbReference type="Gene3D" id="3.40.50.150">
    <property type="entry name" value="Vaccinia Virus protein VP39"/>
    <property type="match status" value="1"/>
</dbReference>
<sequence>MLSSPTSRPSIRFWDRVAPKYARKPISDPVAYEKSLSAVAALLRTSDLVLEIGCGTGTTALRLAPRVAHYTATDGARGMVEIAQAKLGPDAPANVTFKHADALEMPEATKFEAICAFSLLHVVRDVSEVLERSYRQLKPGGIFISKTVCLKHLNPPMRVMVRILSAIGIAPRLTFLSRDELVALLGAAGFTVERSTYFDAKRMSPFIVARRPAN</sequence>
<name>A0A1H3SPN1_9RHOB</name>
<dbReference type="InterPro" id="IPR041698">
    <property type="entry name" value="Methyltransf_25"/>
</dbReference>
<protein>
    <submittedName>
        <fullName evidence="3">Ubiquinone/menaquinone biosynthesis C-methylase UbiE</fullName>
    </submittedName>
</protein>
<dbReference type="Pfam" id="PF13649">
    <property type="entry name" value="Methyltransf_25"/>
    <property type="match status" value="1"/>
</dbReference>
<dbReference type="GO" id="GO:0032259">
    <property type="term" value="P:methylation"/>
    <property type="evidence" value="ECO:0007669"/>
    <property type="project" value="UniProtKB-KW"/>
</dbReference>
<accession>A0A1H3SPN1</accession>
<reference evidence="4" key="1">
    <citation type="submission" date="2016-10" db="EMBL/GenBank/DDBJ databases">
        <authorList>
            <person name="Varghese N."/>
            <person name="Submissions S."/>
        </authorList>
    </citation>
    <scope>NUCLEOTIDE SEQUENCE [LARGE SCALE GENOMIC DNA]</scope>
    <source>
        <strain evidence="4">DSM 100420</strain>
    </source>
</reference>
<dbReference type="STRING" id="1244108.SAMN05444004_11315"/>
<keyword evidence="3" id="KW-0830">Ubiquinone</keyword>
<keyword evidence="1" id="KW-0808">Transferase</keyword>
<dbReference type="GO" id="GO:0008168">
    <property type="term" value="F:methyltransferase activity"/>
    <property type="evidence" value="ECO:0007669"/>
    <property type="project" value="UniProtKB-KW"/>
</dbReference>
<dbReference type="CDD" id="cd02440">
    <property type="entry name" value="AdoMet_MTases"/>
    <property type="match status" value="1"/>
</dbReference>
<dbReference type="OrthoDB" id="5642573at2"/>
<evidence type="ECO:0000313" key="3">
    <source>
        <dbReference type="EMBL" id="SDZ39956.1"/>
    </source>
</evidence>
<evidence type="ECO:0000313" key="4">
    <source>
        <dbReference type="Proteomes" id="UP000198914"/>
    </source>
</evidence>
<dbReference type="PANTHER" id="PTHR43861">
    <property type="entry name" value="TRANS-ACONITATE 2-METHYLTRANSFERASE-RELATED"/>
    <property type="match status" value="1"/>
</dbReference>
<evidence type="ECO:0000259" key="2">
    <source>
        <dbReference type="Pfam" id="PF13649"/>
    </source>
</evidence>
<dbReference type="PANTHER" id="PTHR43861:SF3">
    <property type="entry name" value="PUTATIVE (AFU_ORTHOLOGUE AFUA_2G14390)-RELATED"/>
    <property type="match status" value="1"/>
</dbReference>
<proteinExistence type="predicted"/>
<dbReference type="SUPFAM" id="SSF53335">
    <property type="entry name" value="S-adenosyl-L-methionine-dependent methyltransferases"/>
    <property type="match status" value="1"/>
</dbReference>
<dbReference type="RefSeq" id="WP_092646769.1">
    <property type="nucleotide sequence ID" value="NZ_FNPX01000013.1"/>
</dbReference>
<feature type="domain" description="Methyltransferase" evidence="2">
    <location>
        <begin position="49"/>
        <end position="141"/>
    </location>
</feature>
<gene>
    <name evidence="3" type="ORF">SAMN05444004_11315</name>
</gene>